<feature type="transmembrane region" description="Helical" evidence="7">
    <location>
        <begin position="96"/>
        <end position="112"/>
    </location>
</feature>
<dbReference type="EMBL" id="JACHFV010000008">
    <property type="protein sequence ID" value="MBB5295834.1"/>
    <property type="molecule type" value="Genomic_DNA"/>
</dbReference>
<reference evidence="8 9" key="1">
    <citation type="submission" date="2020-08" db="EMBL/GenBank/DDBJ databases">
        <title>Genomic Encyclopedia of Type Strains, Phase IV (KMG-IV): sequencing the most valuable type-strain genomes for metagenomic binning, comparative biology and taxonomic classification.</title>
        <authorList>
            <person name="Goeker M."/>
        </authorList>
    </citation>
    <scope>NUCLEOTIDE SEQUENCE [LARGE SCALE GENOMIC DNA]</scope>
    <source>
        <strain evidence="8 9">DSM 105434</strain>
    </source>
</reference>
<evidence type="ECO:0000256" key="4">
    <source>
        <dbReference type="ARBA" id="ARBA00022692"/>
    </source>
</evidence>
<proteinExistence type="predicted"/>
<feature type="transmembrane region" description="Helical" evidence="7">
    <location>
        <begin position="160"/>
        <end position="178"/>
    </location>
</feature>
<dbReference type="InterPro" id="IPR000715">
    <property type="entry name" value="Glycosyl_transferase_4"/>
</dbReference>
<evidence type="ECO:0000256" key="5">
    <source>
        <dbReference type="ARBA" id="ARBA00022989"/>
    </source>
</evidence>
<feature type="transmembrane region" description="Helical" evidence="7">
    <location>
        <begin position="210"/>
        <end position="227"/>
    </location>
</feature>
<dbReference type="EC" id="2.7.8.33" evidence="8"/>
<name>A0ABR6MV73_9DEIO</name>
<accession>A0ABR6MV73</accession>
<dbReference type="GO" id="GO:0036380">
    <property type="term" value="F:UDP-N-acetylglucosamine-undecaprenyl-phosphate N-acetylglucosaminephosphotransferase activity"/>
    <property type="evidence" value="ECO:0007669"/>
    <property type="project" value="UniProtKB-EC"/>
</dbReference>
<protein>
    <submittedName>
        <fullName evidence="8">UDP-GlcNAc:undecaprenyl-phosphate GlcNAc-1-phosphate transferase</fullName>
        <ecNumber evidence="8">2.7.8.33</ecNumber>
    </submittedName>
</protein>
<keyword evidence="3 8" id="KW-0808">Transferase</keyword>
<feature type="transmembrane region" description="Helical" evidence="7">
    <location>
        <begin position="124"/>
        <end position="140"/>
    </location>
</feature>
<comment type="subcellular location">
    <subcellularLocation>
        <location evidence="1">Cell membrane</location>
        <topology evidence="1">Multi-pass membrane protein</topology>
    </subcellularLocation>
</comment>
<evidence type="ECO:0000313" key="8">
    <source>
        <dbReference type="EMBL" id="MBB5295834.1"/>
    </source>
</evidence>
<evidence type="ECO:0000256" key="1">
    <source>
        <dbReference type="ARBA" id="ARBA00004651"/>
    </source>
</evidence>
<dbReference type="Proteomes" id="UP000536909">
    <property type="component" value="Unassembled WGS sequence"/>
</dbReference>
<feature type="transmembrane region" description="Helical" evidence="7">
    <location>
        <begin position="185"/>
        <end position="204"/>
    </location>
</feature>
<dbReference type="Pfam" id="PF00953">
    <property type="entry name" value="Glycos_transf_4"/>
    <property type="match status" value="1"/>
</dbReference>
<evidence type="ECO:0000256" key="2">
    <source>
        <dbReference type="ARBA" id="ARBA00022475"/>
    </source>
</evidence>
<keyword evidence="9" id="KW-1185">Reference proteome</keyword>
<dbReference type="PANTHER" id="PTHR22926">
    <property type="entry name" value="PHOSPHO-N-ACETYLMURAMOYL-PENTAPEPTIDE-TRANSFERASE"/>
    <property type="match status" value="1"/>
</dbReference>
<evidence type="ECO:0000313" key="9">
    <source>
        <dbReference type="Proteomes" id="UP000536909"/>
    </source>
</evidence>
<dbReference type="PANTHER" id="PTHR22926:SF3">
    <property type="entry name" value="UNDECAPRENYL-PHOSPHATE ALPHA-N-ACETYLGLUCOSAMINYL 1-PHOSPHATE TRANSFERASE"/>
    <property type="match status" value="1"/>
</dbReference>
<evidence type="ECO:0000256" key="6">
    <source>
        <dbReference type="ARBA" id="ARBA00023136"/>
    </source>
</evidence>
<keyword evidence="4 7" id="KW-0812">Transmembrane</keyword>
<sequence>MQDFLHALGIAEPLKWGFLSVIFTFLAAWAFTHRFIPRVRAFAVQVGWADLPNERRLNKAPLPNAGGLAIFTGFLLPVIVVWMLRPIGLPEVQIQVLAILLGATLMTMMGFIDDQFGLPPLLRMALQFVASLLLIVNGLHVDLSAMTWLPTLPAALLEPLNIAVTLLWIVGITNAFNLLDGVDGLVGGIGFIASMVLLVVAAQFPDRGTAVVLLAGLAGAALGFLRHNFNPSRIIMGDAGAYLFGYTIAAVALLGTLKASVGYSLLGPLLVLALPILDTTQVVLRRLAQGKNPLSHPGKDHLHHKLLARTDARRTAVMMWSLTLGLSPLGMWVQGVNPLVIGVVVVMVIALLALVVFRRVRALRSERVRDQDHLTA</sequence>
<keyword evidence="5 7" id="KW-1133">Transmembrane helix</keyword>
<dbReference type="CDD" id="cd06853">
    <property type="entry name" value="GT_WecA_like"/>
    <property type="match status" value="1"/>
</dbReference>
<keyword evidence="2" id="KW-1003">Cell membrane</keyword>
<evidence type="ECO:0000256" key="7">
    <source>
        <dbReference type="SAM" id="Phobius"/>
    </source>
</evidence>
<feature type="transmembrane region" description="Helical" evidence="7">
    <location>
        <begin position="14"/>
        <end position="32"/>
    </location>
</feature>
<evidence type="ECO:0000256" key="3">
    <source>
        <dbReference type="ARBA" id="ARBA00022679"/>
    </source>
</evidence>
<organism evidence="8 9">
    <name type="scientific">Deinococcus metallilatus</name>
    <dbReference type="NCBI Taxonomy" id="1211322"/>
    <lineage>
        <taxon>Bacteria</taxon>
        <taxon>Thermotogati</taxon>
        <taxon>Deinococcota</taxon>
        <taxon>Deinococci</taxon>
        <taxon>Deinococcales</taxon>
        <taxon>Deinococcaceae</taxon>
        <taxon>Deinococcus</taxon>
    </lineage>
</organism>
<comment type="caution">
    <text evidence="8">The sequence shown here is derived from an EMBL/GenBank/DDBJ whole genome shotgun (WGS) entry which is preliminary data.</text>
</comment>
<feature type="transmembrane region" description="Helical" evidence="7">
    <location>
        <begin position="239"/>
        <end position="257"/>
    </location>
</feature>
<feature type="transmembrane region" description="Helical" evidence="7">
    <location>
        <begin position="65"/>
        <end position="84"/>
    </location>
</feature>
<feature type="transmembrane region" description="Helical" evidence="7">
    <location>
        <begin position="339"/>
        <end position="357"/>
    </location>
</feature>
<keyword evidence="6 7" id="KW-0472">Membrane</keyword>
<dbReference type="RefSeq" id="WP_146719803.1">
    <property type="nucleotide sequence ID" value="NZ_BSUI01000005.1"/>
</dbReference>
<gene>
    <name evidence="8" type="ORF">HNQ10_002673</name>
</gene>